<accession>A0A381X557</accession>
<sequence length="167" mass="19232">MKYLLITCIFLWNLSGIAAAGPDKDQVLKMLEGRHWKLDIRAFNKLGEDADIILIEIAANDALMNVIRFRALEVLSLFPTDNTAVFLEDTAEKSFTPMARRGFETMKRSFAKTKPERVKRLATKLLKHRNANIRISAARYIRSVDQTLFKSFINTEKESWVRKAVQK</sequence>
<reference evidence="1" key="1">
    <citation type="submission" date="2018-05" db="EMBL/GenBank/DDBJ databases">
        <authorList>
            <person name="Lanie J.A."/>
            <person name="Ng W.-L."/>
            <person name="Kazmierczak K.M."/>
            <person name="Andrzejewski T.M."/>
            <person name="Davidsen T.M."/>
            <person name="Wayne K.J."/>
            <person name="Tettelin H."/>
            <person name="Glass J.I."/>
            <person name="Rusch D."/>
            <person name="Podicherti R."/>
            <person name="Tsui H.-C.T."/>
            <person name="Winkler M.E."/>
        </authorList>
    </citation>
    <scope>NUCLEOTIDE SEQUENCE</scope>
</reference>
<name>A0A381X557_9ZZZZ</name>
<evidence type="ECO:0008006" key="2">
    <source>
        <dbReference type="Google" id="ProtNLM"/>
    </source>
</evidence>
<evidence type="ECO:0000313" key="1">
    <source>
        <dbReference type="EMBL" id="SVA59798.1"/>
    </source>
</evidence>
<proteinExistence type="predicted"/>
<gene>
    <name evidence="1" type="ORF">METZ01_LOCUS112652</name>
</gene>
<dbReference type="AlphaFoldDB" id="A0A381X557"/>
<protein>
    <recommendedName>
        <fullName evidence="2">HEAT repeat domain-containing protein</fullName>
    </recommendedName>
</protein>
<organism evidence="1">
    <name type="scientific">marine metagenome</name>
    <dbReference type="NCBI Taxonomy" id="408172"/>
    <lineage>
        <taxon>unclassified sequences</taxon>
        <taxon>metagenomes</taxon>
        <taxon>ecological metagenomes</taxon>
    </lineage>
</organism>
<dbReference type="EMBL" id="UINC01013933">
    <property type="protein sequence ID" value="SVA59798.1"/>
    <property type="molecule type" value="Genomic_DNA"/>
</dbReference>